<dbReference type="UniPathway" id="UPA00665"/>
<keyword evidence="7 9" id="KW-1133">Transmembrane helix</keyword>
<evidence type="ECO:0000256" key="3">
    <source>
        <dbReference type="ARBA" id="ARBA00022670"/>
    </source>
</evidence>
<evidence type="ECO:0000256" key="7">
    <source>
        <dbReference type="ARBA" id="ARBA00022989"/>
    </source>
</evidence>
<evidence type="ECO:0000256" key="9">
    <source>
        <dbReference type="HAMAP-Rule" id="MF_00161"/>
    </source>
</evidence>
<keyword evidence="6 9" id="KW-0378">Hydrolase</keyword>
<keyword evidence="3 9" id="KW-0645">Protease</keyword>
<evidence type="ECO:0000256" key="1">
    <source>
        <dbReference type="ARBA" id="ARBA00006139"/>
    </source>
</evidence>
<comment type="pathway">
    <text evidence="9">Protein modification; lipoprotein biosynthesis (signal peptide cleavage).</text>
</comment>
<name>A0A6B0YZN3_9CHLR</name>
<dbReference type="HAMAP" id="MF_00161">
    <property type="entry name" value="LspA"/>
    <property type="match status" value="1"/>
</dbReference>
<comment type="function">
    <text evidence="9">This protein specifically catalyzes the removal of signal peptides from prolipoproteins.</text>
</comment>
<comment type="caution">
    <text evidence="11">The sequence shown here is derived from an EMBL/GenBank/DDBJ whole genome shotgun (WGS) entry which is preliminary data.</text>
</comment>
<reference evidence="11" key="1">
    <citation type="submission" date="2019-09" db="EMBL/GenBank/DDBJ databases">
        <title>Characterisation of the sponge microbiome using genome-centric metagenomics.</title>
        <authorList>
            <person name="Engelberts J.P."/>
            <person name="Robbins S.J."/>
            <person name="De Goeij J.M."/>
            <person name="Aranda M."/>
            <person name="Bell S.C."/>
            <person name="Webster N.S."/>
        </authorList>
    </citation>
    <scope>NUCLEOTIDE SEQUENCE</scope>
    <source>
        <strain evidence="11">SB0664_bin_27</strain>
    </source>
</reference>
<dbReference type="PANTHER" id="PTHR33695:SF1">
    <property type="entry name" value="LIPOPROTEIN SIGNAL PEPTIDASE"/>
    <property type="match status" value="1"/>
</dbReference>
<dbReference type="InterPro" id="IPR001872">
    <property type="entry name" value="Peptidase_A8"/>
</dbReference>
<evidence type="ECO:0000256" key="4">
    <source>
        <dbReference type="ARBA" id="ARBA00022692"/>
    </source>
</evidence>
<comment type="similarity">
    <text evidence="1 9 10">Belongs to the peptidase A8 family.</text>
</comment>
<feature type="transmembrane region" description="Helical" evidence="9">
    <location>
        <begin position="66"/>
        <end position="91"/>
    </location>
</feature>
<evidence type="ECO:0000256" key="2">
    <source>
        <dbReference type="ARBA" id="ARBA00022475"/>
    </source>
</evidence>
<accession>A0A6B0YZN3</accession>
<dbReference type="EMBL" id="VXRG01000186">
    <property type="protein sequence ID" value="MXY96113.1"/>
    <property type="molecule type" value="Genomic_DNA"/>
</dbReference>
<keyword evidence="5 9" id="KW-0064">Aspartyl protease</keyword>
<evidence type="ECO:0000256" key="6">
    <source>
        <dbReference type="ARBA" id="ARBA00022801"/>
    </source>
</evidence>
<evidence type="ECO:0000256" key="8">
    <source>
        <dbReference type="ARBA" id="ARBA00023136"/>
    </source>
</evidence>
<sequence length="189" mass="20747">MPENSSMFRRIIGRTWIILLVAAIIIPLDQWTKELVRQNIAKFDYIIPIPALGDYFLFEHVDNHGAAFGILQGAGSVFIVIAAVVTVGVFYYAIFHLPDDQRLIRLLLGFQVGGALGNVIDRIMQGYVTDFVKIGVPGVYYWPNFNIADSSIVCSVIALAAVILYQDVQASKRAKEEAIEIGAAGSSEA</sequence>
<keyword evidence="2 9" id="KW-1003">Cell membrane</keyword>
<dbReference type="GO" id="GO:0006508">
    <property type="term" value="P:proteolysis"/>
    <property type="evidence" value="ECO:0007669"/>
    <property type="project" value="UniProtKB-KW"/>
</dbReference>
<gene>
    <name evidence="9 11" type="primary">lspA</name>
    <name evidence="11" type="ORF">F4Y42_21945</name>
</gene>
<feature type="transmembrane region" description="Helical" evidence="9">
    <location>
        <begin position="103"/>
        <end position="120"/>
    </location>
</feature>
<dbReference type="AlphaFoldDB" id="A0A6B0YZN3"/>
<dbReference type="Pfam" id="PF01252">
    <property type="entry name" value="Peptidase_A8"/>
    <property type="match status" value="1"/>
</dbReference>
<keyword evidence="4 9" id="KW-0812">Transmembrane</keyword>
<comment type="catalytic activity">
    <reaction evidence="9">
        <text>Release of signal peptides from bacterial membrane prolipoproteins. Hydrolyzes -Xaa-Yaa-Zaa-|-(S,diacylglyceryl)Cys-, in which Xaa is hydrophobic (preferably Leu), and Yaa (Ala or Ser) and Zaa (Gly or Ala) have small, neutral side chains.</text>
        <dbReference type="EC" id="3.4.23.36"/>
    </reaction>
</comment>
<protein>
    <recommendedName>
        <fullName evidence="9">Lipoprotein signal peptidase</fullName>
        <ecNumber evidence="9">3.4.23.36</ecNumber>
    </recommendedName>
    <alternativeName>
        <fullName evidence="9">Prolipoprotein signal peptidase</fullName>
    </alternativeName>
    <alternativeName>
        <fullName evidence="9">Signal peptidase II</fullName>
        <shortName evidence="9">SPase II</shortName>
    </alternativeName>
</protein>
<feature type="transmembrane region" description="Helical" evidence="9">
    <location>
        <begin position="12"/>
        <end position="28"/>
    </location>
</feature>
<evidence type="ECO:0000256" key="10">
    <source>
        <dbReference type="RuleBase" id="RU004181"/>
    </source>
</evidence>
<feature type="active site" evidence="9">
    <location>
        <position position="130"/>
    </location>
</feature>
<dbReference type="GO" id="GO:0005886">
    <property type="term" value="C:plasma membrane"/>
    <property type="evidence" value="ECO:0007669"/>
    <property type="project" value="UniProtKB-SubCell"/>
</dbReference>
<evidence type="ECO:0000256" key="5">
    <source>
        <dbReference type="ARBA" id="ARBA00022750"/>
    </source>
</evidence>
<evidence type="ECO:0000313" key="11">
    <source>
        <dbReference type="EMBL" id="MXY96113.1"/>
    </source>
</evidence>
<feature type="active site" evidence="9">
    <location>
        <position position="149"/>
    </location>
</feature>
<comment type="subcellular location">
    <subcellularLocation>
        <location evidence="9">Cell membrane</location>
        <topology evidence="9">Multi-pass membrane protein</topology>
    </subcellularLocation>
</comment>
<proteinExistence type="inferred from homology"/>
<dbReference type="PRINTS" id="PR00781">
    <property type="entry name" value="LIPOSIGPTASE"/>
</dbReference>
<feature type="transmembrane region" description="Helical" evidence="9">
    <location>
        <begin position="140"/>
        <end position="165"/>
    </location>
</feature>
<dbReference type="GO" id="GO:0004190">
    <property type="term" value="F:aspartic-type endopeptidase activity"/>
    <property type="evidence" value="ECO:0007669"/>
    <property type="project" value="UniProtKB-UniRule"/>
</dbReference>
<organism evidence="11">
    <name type="scientific">Caldilineaceae bacterium SB0664_bin_27</name>
    <dbReference type="NCBI Taxonomy" id="2605260"/>
    <lineage>
        <taxon>Bacteria</taxon>
        <taxon>Bacillati</taxon>
        <taxon>Chloroflexota</taxon>
        <taxon>Caldilineae</taxon>
        <taxon>Caldilineales</taxon>
        <taxon>Caldilineaceae</taxon>
    </lineage>
</organism>
<keyword evidence="8 9" id="KW-0472">Membrane</keyword>
<dbReference type="EC" id="3.4.23.36" evidence="9"/>
<dbReference type="PANTHER" id="PTHR33695">
    <property type="entry name" value="LIPOPROTEIN SIGNAL PEPTIDASE"/>
    <property type="match status" value="1"/>
</dbReference>
<dbReference type="NCBIfam" id="TIGR00077">
    <property type="entry name" value="lspA"/>
    <property type="match status" value="1"/>
</dbReference>